<evidence type="ECO:0000313" key="2">
    <source>
        <dbReference type="Proteomes" id="UP000594638"/>
    </source>
</evidence>
<reference evidence="1 2" key="1">
    <citation type="submission" date="2019-12" db="EMBL/GenBank/DDBJ databases">
        <authorList>
            <person name="Alioto T."/>
            <person name="Alioto T."/>
            <person name="Gomez Garrido J."/>
        </authorList>
    </citation>
    <scope>NUCLEOTIDE SEQUENCE [LARGE SCALE GENOMIC DNA]</scope>
</reference>
<sequence>MALPLLGKKIVKKNGQEIQENPERPLCFSQAKIAIGQRVKIFGLATIFPMVSKVSCPQRHKTRATDDAQQRKEIVERATQLDVVVISLNKK</sequence>
<dbReference type="EMBL" id="CACTIH010007338">
    <property type="protein sequence ID" value="CAA3010287.1"/>
    <property type="molecule type" value="Genomic_DNA"/>
</dbReference>
<proteinExistence type="predicted"/>
<keyword evidence="2" id="KW-1185">Reference proteome</keyword>
<name>A0A8S0TZJ2_OLEEU</name>
<accession>A0A8S0TZJ2</accession>
<dbReference type="Proteomes" id="UP000594638">
    <property type="component" value="Unassembled WGS sequence"/>
</dbReference>
<organism evidence="1 2">
    <name type="scientific">Olea europaea subsp. europaea</name>
    <dbReference type="NCBI Taxonomy" id="158383"/>
    <lineage>
        <taxon>Eukaryota</taxon>
        <taxon>Viridiplantae</taxon>
        <taxon>Streptophyta</taxon>
        <taxon>Embryophyta</taxon>
        <taxon>Tracheophyta</taxon>
        <taxon>Spermatophyta</taxon>
        <taxon>Magnoliopsida</taxon>
        <taxon>eudicotyledons</taxon>
        <taxon>Gunneridae</taxon>
        <taxon>Pentapetalae</taxon>
        <taxon>asterids</taxon>
        <taxon>lamiids</taxon>
        <taxon>Lamiales</taxon>
        <taxon>Oleaceae</taxon>
        <taxon>Oleeae</taxon>
        <taxon>Olea</taxon>
    </lineage>
</organism>
<dbReference type="AlphaFoldDB" id="A0A8S0TZJ2"/>
<protein>
    <submittedName>
        <fullName evidence="1">Uncharacterized protein</fullName>
    </submittedName>
</protein>
<comment type="caution">
    <text evidence="1">The sequence shown here is derived from an EMBL/GenBank/DDBJ whole genome shotgun (WGS) entry which is preliminary data.</text>
</comment>
<evidence type="ECO:0000313" key="1">
    <source>
        <dbReference type="EMBL" id="CAA3010287.1"/>
    </source>
</evidence>
<gene>
    <name evidence="1" type="ORF">OLEA9_A092300</name>
</gene>
<dbReference type="Gramene" id="OE9A092300T1">
    <property type="protein sequence ID" value="OE9A092300C1"/>
    <property type="gene ID" value="OE9A092300"/>
</dbReference>